<organism evidence="2 3">
    <name type="scientific">Tissierella simiarum</name>
    <dbReference type="NCBI Taxonomy" id="2841534"/>
    <lineage>
        <taxon>Bacteria</taxon>
        <taxon>Bacillati</taxon>
        <taxon>Bacillota</taxon>
        <taxon>Tissierellia</taxon>
        <taxon>Tissierellales</taxon>
        <taxon>Tissierellaceae</taxon>
        <taxon>Tissierella</taxon>
    </lineage>
</organism>
<name>A0ABS6E7Y1_9FIRM</name>
<dbReference type="NCBIfam" id="NF004079">
    <property type="entry name" value="PRK05584.1"/>
    <property type="match status" value="1"/>
</dbReference>
<dbReference type="GO" id="GO:0008782">
    <property type="term" value="F:adenosylhomocysteine nucleosidase activity"/>
    <property type="evidence" value="ECO:0007669"/>
    <property type="project" value="UniProtKB-EC"/>
</dbReference>
<reference evidence="2 3" key="1">
    <citation type="submission" date="2021-06" db="EMBL/GenBank/DDBJ databases">
        <authorList>
            <person name="Sun Q."/>
            <person name="Li D."/>
        </authorList>
    </citation>
    <scope>NUCLEOTIDE SEQUENCE [LARGE SCALE GENOMIC DNA]</scope>
    <source>
        <strain evidence="2 3">MSJ-40</strain>
    </source>
</reference>
<dbReference type="EC" id="3.2.2.9" evidence="2"/>
<evidence type="ECO:0000313" key="3">
    <source>
        <dbReference type="Proteomes" id="UP000749471"/>
    </source>
</evidence>
<comment type="caution">
    <text evidence="2">The sequence shown here is derived from an EMBL/GenBank/DDBJ whole genome shotgun (WGS) entry which is preliminary data.</text>
</comment>
<dbReference type="Pfam" id="PF01048">
    <property type="entry name" value="PNP_UDP_1"/>
    <property type="match status" value="1"/>
</dbReference>
<proteinExistence type="predicted"/>
<feature type="domain" description="Nucleoside phosphorylase" evidence="1">
    <location>
        <begin position="4"/>
        <end position="224"/>
    </location>
</feature>
<keyword evidence="2" id="KW-0326">Glycosidase</keyword>
<dbReference type="InterPro" id="IPR010049">
    <property type="entry name" value="MTA_SAH_Nsdase"/>
</dbReference>
<dbReference type="RefSeq" id="WP_216520635.1">
    <property type="nucleotide sequence ID" value="NZ_JAHLPM010000011.1"/>
</dbReference>
<dbReference type="PANTHER" id="PTHR46832">
    <property type="entry name" value="5'-METHYLTHIOADENOSINE/S-ADENOSYLHOMOCYSTEINE NUCLEOSIDASE"/>
    <property type="match status" value="1"/>
</dbReference>
<evidence type="ECO:0000313" key="2">
    <source>
        <dbReference type="EMBL" id="MBU5439022.1"/>
    </source>
</evidence>
<accession>A0ABS6E7Y1</accession>
<dbReference type="PANTHER" id="PTHR46832:SF1">
    <property type="entry name" value="5'-METHYLTHIOADENOSINE_S-ADENOSYLHOMOCYSTEINE NUCLEOSIDASE"/>
    <property type="match status" value="1"/>
</dbReference>
<dbReference type="CDD" id="cd09008">
    <property type="entry name" value="MTAN"/>
    <property type="match status" value="1"/>
</dbReference>
<dbReference type="EMBL" id="JAHLPM010000011">
    <property type="protein sequence ID" value="MBU5439022.1"/>
    <property type="molecule type" value="Genomic_DNA"/>
</dbReference>
<dbReference type="NCBIfam" id="NF011286">
    <property type="entry name" value="PRK14697.1"/>
    <property type="match status" value="1"/>
</dbReference>
<dbReference type="NCBIfam" id="TIGR01704">
    <property type="entry name" value="MTA_SAH-Nsdase"/>
    <property type="match status" value="1"/>
</dbReference>
<gene>
    <name evidence="2" type="ORF">KQI42_13420</name>
</gene>
<dbReference type="InterPro" id="IPR000845">
    <property type="entry name" value="Nucleoside_phosphorylase_d"/>
</dbReference>
<dbReference type="Proteomes" id="UP000749471">
    <property type="component" value="Unassembled WGS sequence"/>
</dbReference>
<keyword evidence="3" id="KW-1185">Reference proteome</keyword>
<protein>
    <submittedName>
        <fullName evidence="2">5'-methylthioadenosine/adenosylhomocysteine nucleosidase</fullName>
        <ecNumber evidence="2">3.2.2.9</ecNumber>
    </submittedName>
</protein>
<evidence type="ECO:0000259" key="1">
    <source>
        <dbReference type="Pfam" id="PF01048"/>
    </source>
</evidence>
<keyword evidence="2" id="KW-0378">Hydrolase</keyword>
<sequence>MVKTIGIIGAMDLEIELLRDNMKLISKENIAGFNYCIGRIEGKNVILTCCGVGKVNAACCTQILIDRFKVDYIINSGIAGGLHKEVKICDLVISDNVTYHDVRKNQMRSCFPFKEYFEGDKYLIDVAIKACEITKKENYHVGRIVSGEYFVSDKNIKNNIIEEYNPHCVEMEGAAIGHVAYLNKIPFVVIRSISDNADNDANMDYDTFEKISAEVSAKLVLNMIDMI</sequence>